<keyword evidence="1" id="KW-0217">Developmental protein</keyword>
<proteinExistence type="predicted"/>
<dbReference type="Proteomes" id="UP000046392">
    <property type="component" value="Unplaced"/>
</dbReference>
<accession>A0A0N5C0X3</accession>
<dbReference type="InterPro" id="IPR001767">
    <property type="entry name" value="Hedgehog_Hint"/>
</dbReference>
<dbReference type="InterPro" id="IPR052140">
    <property type="entry name" value="Dev_Signal_Hedgehog-like"/>
</dbReference>
<sequence length="570" mass="64143">MSSRKLKLWTERRNLSCGPREVPYAISIDANGTPTIFCQQSPCVFTEKSSSSINSNSGFDNDEYAYCSDELIDSSCSGQTEWTAGLFEVNNGTHILLKTKCCDFHRMGTAIEYKSSILMNNDHYVGGKTNNPSEVPSYDLIKEVVKRVTEQNEFYYILSIYRLQCLTTAPSFYTNDIETVDGPPLSNNDKETPEIEYKTHQMKDHHFQSYNYINKQQNPPNQQQKTYYKKPTQYGSVNVRDNSLQVMREEESLDYMGSSNNNNNNRIIPHIPSNVPFISPVTPKMELGRAKAAGGIIYHPVATSGCDNGCGASYVQQPVYSCSTCGGGSGASDYNSIFSSLHCFSGDMSVVTPTGTKKMKDIVIGDNILAMEENIVTFNKVIGFLHRKTNITATFNQLITDSNKELKLTDYHLIYKSECNDNDGKINLSYAKDIKIGDCVYTLIDGHKDNKFLKEKIKEIKKVEDIGIYSPLTTSGDIIVNNFLASCHNNFAAQSLQQTFFKSWQSVANFISWLKKSLYEKGNFMIFSEYPIIRNNGDSFDGGEEEFDVPFGVKYIINAIDMIVPVKMFI</sequence>
<evidence type="ECO:0000313" key="5">
    <source>
        <dbReference type="WBParaSite" id="SPAL_0001165200.1"/>
    </source>
</evidence>
<dbReference type="InterPro" id="IPR003587">
    <property type="entry name" value="Hint_dom_N"/>
</dbReference>
<dbReference type="PANTHER" id="PTHR46706">
    <property type="entry name" value="PROTEIN QUA-1-RELATED"/>
    <property type="match status" value="1"/>
</dbReference>
<dbReference type="GO" id="GO:0016539">
    <property type="term" value="P:intein-mediated protein splicing"/>
    <property type="evidence" value="ECO:0007669"/>
    <property type="project" value="InterPro"/>
</dbReference>
<feature type="domain" description="Hint" evidence="2">
    <location>
        <begin position="449"/>
        <end position="493"/>
    </location>
</feature>
<name>A0A0N5C0X3_STREA</name>
<evidence type="ECO:0000256" key="1">
    <source>
        <dbReference type="ARBA" id="ARBA00022473"/>
    </source>
</evidence>
<dbReference type="Gene3D" id="2.170.16.10">
    <property type="entry name" value="Hedgehog/Intein (Hint) domain"/>
    <property type="match status" value="1"/>
</dbReference>
<dbReference type="SMART" id="SM00305">
    <property type="entry name" value="HintC"/>
    <property type="match status" value="1"/>
</dbReference>
<dbReference type="InterPro" id="IPR006141">
    <property type="entry name" value="Intein_N"/>
</dbReference>
<dbReference type="PANTHER" id="PTHR46706:SF12">
    <property type="entry name" value="PROTEIN QUA-1-RELATED"/>
    <property type="match status" value="1"/>
</dbReference>
<dbReference type="WBParaSite" id="SPAL_0001165200.1">
    <property type="protein sequence ID" value="SPAL_0001165200.1"/>
    <property type="gene ID" value="SPAL_0001165200"/>
</dbReference>
<evidence type="ECO:0000259" key="3">
    <source>
        <dbReference type="SMART" id="SM00306"/>
    </source>
</evidence>
<dbReference type="CDD" id="cd00081">
    <property type="entry name" value="Hint"/>
    <property type="match status" value="1"/>
</dbReference>
<dbReference type="InterPro" id="IPR003586">
    <property type="entry name" value="Hint_dom_C"/>
</dbReference>
<evidence type="ECO:0000259" key="2">
    <source>
        <dbReference type="SMART" id="SM00305"/>
    </source>
</evidence>
<dbReference type="SUPFAM" id="SSF51294">
    <property type="entry name" value="Hedgehog/intein (Hint) domain"/>
    <property type="match status" value="1"/>
</dbReference>
<dbReference type="PROSITE" id="PS50817">
    <property type="entry name" value="INTEIN_N_TER"/>
    <property type="match status" value="1"/>
</dbReference>
<dbReference type="InterPro" id="IPR036844">
    <property type="entry name" value="Hint_dom_sf"/>
</dbReference>
<dbReference type="Pfam" id="PF01079">
    <property type="entry name" value="Hint"/>
    <property type="match status" value="1"/>
</dbReference>
<organism evidence="4 5">
    <name type="scientific">Strongyloides papillosus</name>
    <name type="common">Intestinal threadworm</name>
    <dbReference type="NCBI Taxonomy" id="174720"/>
    <lineage>
        <taxon>Eukaryota</taxon>
        <taxon>Metazoa</taxon>
        <taxon>Ecdysozoa</taxon>
        <taxon>Nematoda</taxon>
        <taxon>Chromadorea</taxon>
        <taxon>Rhabditida</taxon>
        <taxon>Tylenchina</taxon>
        <taxon>Panagrolaimomorpha</taxon>
        <taxon>Strongyloidoidea</taxon>
        <taxon>Strongyloididae</taxon>
        <taxon>Strongyloides</taxon>
    </lineage>
</organism>
<dbReference type="STRING" id="174720.A0A0N5C0X3"/>
<reference evidence="5" key="1">
    <citation type="submission" date="2017-02" db="UniProtKB">
        <authorList>
            <consortium name="WormBaseParasite"/>
        </authorList>
    </citation>
    <scope>IDENTIFICATION</scope>
</reference>
<dbReference type="SMART" id="SM00306">
    <property type="entry name" value="HintN"/>
    <property type="match status" value="1"/>
</dbReference>
<feature type="domain" description="Hint" evidence="3">
    <location>
        <begin position="341"/>
        <end position="444"/>
    </location>
</feature>
<keyword evidence="4" id="KW-1185">Reference proteome</keyword>
<protein>
    <submittedName>
        <fullName evidence="5">HintN domain-containing protein</fullName>
    </submittedName>
</protein>
<dbReference type="AlphaFoldDB" id="A0A0N5C0X3"/>
<dbReference type="GO" id="GO:0016540">
    <property type="term" value="P:protein autoprocessing"/>
    <property type="evidence" value="ECO:0007669"/>
    <property type="project" value="InterPro"/>
</dbReference>
<evidence type="ECO:0000313" key="4">
    <source>
        <dbReference type="Proteomes" id="UP000046392"/>
    </source>
</evidence>